<evidence type="ECO:0000313" key="2">
    <source>
        <dbReference type="Proteomes" id="UP000465112"/>
    </source>
</evidence>
<reference evidence="1 2" key="1">
    <citation type="submission" date="2019-06" db="EMBL/GenBank/DDBJ databases">
        <title>A chromosome-scale genome assembly of the European perch, Perca fluviatilis.</title>
        <authorList>
            <person name="Roques C."/>
            <person name="Zahm M."/>
            <person name="Cabau C."/>
            <person name="Klopp C."/>
            <person name="Bouchez O."/>
            <person name="Donnadieu C."/>
            <person name="Kuhl H."/>
            <person name="Gislard M."/>
            <person name="Guendouz S."/>
            <person name="Journot L."/>
            <person name="Haffray P."/>
            <person name="Bestin A."/>
            <person name="Morvezen R."/>
            <person name="Feron R."/>
            <person name="Wen M."/>
            <person name="Jouanno E."/>
            <person name="Herpin A."/>
            <person name="Schartl M."/>
            <person name="Postlethwait J."/>
            <person name="Schaerlinger B."/>
            <person name="Chardard D."/>
            <person name="Lecocq T."/>
            <person name="Poncet C."/>
            <person name="Jaffrelo L."/>
            <person name="Lampietro C."/>
            <person name="Guiguen Y."/>
        </authorList>
    </citation>
    <scope>NUCLEOTIDE SEQUENCE [LARGE SCALE GENOMIC DNA]</scope>
    <source>
        <tissue evidence="1">Blood</tissue>
    </source>
</reference>
<evidence type="ECO:0000313" key="1">
    <source>
        <dbReference type="EMBL" id="KAF1385034.1"/>
    </source>
</evidence>
<keyword evidence="2" id="KW-1185">Reference proteome</keyword>
<protein>
    <submittedName>
        <fullName evidence="1">Uncharacterized protein</fullName>
    </submittedName>
</protein>
<organism evidence="1 2">
    <name type="scientific">Perca fluviatilis</name>
    <name type="common">European perch</name>
    <dbReference type="NCBI Taxonomy" id="8168"/>
    <lineage>
        <taxon>Eukaryota</taxon>
        <taxon>Metazoa</taxon>
        <taxon>Chordata</taxon>
        <taxon>Craniata</taxon>
        <taxon>Vertebrata</taxon>
        <taxon>Euteleostomi</taxon>
        <taxon>Actinopterygii</taxon>
        <taxon>Neopterygii</taxon>
        <taxon>Teleostei</taxon>
        <taxon>Neoteleostei</taxon>
        <taxon>Acanthomorphata</taxon>
        <taxon>Eupercaria</taxon>
        <taxon>Perciformes</taxon>
        <taxon>Percoidei</taxon>
        <taxon>Percidae</taxon>
        <taxon>Percinae</taxon>
        <taxon>Perca</taxon>
    </lineage>
</organism>
<dbReference type="EMBL" id="VHII01000010">
    <property type="protein sequence ID" value="KAF1385034.1"/>
    <property type="molecule type" value="Genomic_DNA"/>
</dbReference>
<comment type="caution">
    <text evidence="1">The sequence shown here is derived from an EMBL/GenBank/DDBJ whole genome shotgun (WGS) entry which is preliminary data.</text>
</comment>
<dbReference type="AlphaFoldDB" id="A0A6A5F7V6"/>
<dbReference type="Proteomes" id="UP000465112">
    <property type="component" value="Chromosome 10"/>
</dbReference>
<accession>A0A6A5F7V6</accession>
<name>A0A6A5F7V6_PERFL</name>
<proteinExistence type="predicted"/>
<sequence length="116" mass="13249">MLHHRKQIFSFNMLEAQYPTLLLFVTTLLMVTCRSTERVAEQGMFSNVRNYLCVCSGGLIFFNVKADVELHPNSESISLLLDRENLKDNQFLPLEAACLLLSGLLYGSSFWTHPLH</sequence>
<gene>
    <name evidence="1" type="ORF">PFLUV_G00126400</name>
</gene>